<gene>
    <name evidence="2" type="ORF">FYJ85_21030</name>
</gene>
<dbReference type="InterPro" id="IPR001584">
    <property type="entry name" value="Integrase_cat-core"/>
</dbReference>
<evidence type="ECO:0000313" key="3">
    <source>
        <dbReference type="Proteomes" id="UP000435649"/>
    </source>
</evidence>
<evidence type="ECO:0000313" key="2">
    <source>
        <dbReference type="EMBL" id="MST99516.1"/>
    </source>
</evidence>
<sequence length="159" mass="18498">MDIGSREVRLGGIAHSPDGNWTAQIARNMCDMWDGFLLGKKYLIHDRDALFTRRFDSIFESIGITVKRLLPFCPMMNSRCENFIRALKTECLDKIIFRTREQIRLAVTEFLEYWNHYRPHEGLNGRMILPYPNDPDGDLVEISFLGGLFHGYKREARAA</sequence>
<dbReference type="Gene3D" id="3.30.420.10">
    <property type="entry name" value="Ribonuclease H-like superfamily/Ribonuclease H"/>
    <property type="match status" value="1"/>
</dbReference>
<name>A0A844G820_9BACT</name>
<comment type="caution">
    <text evidence="2">The sequence shown here is derived from an EMBL/GenBank/DDBJ whole genome shotgun (WGS) entry which is preliminary data.</text>
</comment>
<dbReference type="GO" id="GO:0015074">
    <property type="term" value="P:DNA integration"/>
    <property type="evidence" value="ECO:0007669"/>
    <property type="project" value="InterPro"/>
</dbReference>
<dbReference type="InterPro" id="IPR012337">
    <property type="entry name" value="RNaseH-like_sf"/>
</dbReference>
<accession>A0A844G820</accession>
<dbReference type="EMBL" id="VUNS01000039">
    <property type="protein sequence ID" value="MST99516.1"/>
    <property type="molecule type" value="Genomic_DNA"/>
</dbReference>
<feature type="domain" description="Integrase catalytic" evidence="1">
    <location>
        <begin position="63"/>
        <end position="126"/>
    </location>
</feature>
<dbReference type="Pfam" id="PF13683">
    <property type="entry name" value="rve_3"/>
    <property type="match status" value="1"/>
</dbReference>
<dbReference type="Proteomes" id="UP000435649">
    <property type="component" value="Unassembled WGS sequence"/>
</dbReference>
<reference evidence="2 3" key="1">
    <citation type="submission" date="2019-08" db="EMBL/GenBank/DDBJ databases">
        <title>In-depth cultivation of the pig gut microbiome towards novel bacterial diversity and tailored functional studies.</title>
        <authorList>
            <person name="Wylensek D."/>
            <person name="Hitch T.C.A."/>
            <person name="Clavel T."/>
        </authorList>
    </citation>
    <scope>NUCLEOTIDE SEQUENCE [LARGE SCALE GENOMIC DNA]</scope>
    <source>
        <strain evidence="2 3">BBE-744-WT-12</strain>
    </source>
</reference>
<protein>
    <submittedName>
        <fullName evidence="2">Transposase</fullName>
    </submittedName>
</protein>
<organism evidence="2 3">
    <name type="scientific">Victivallis lenta</name>
    <dbReference type="NCBI Taxonomy" id="2606640"/>
    <lineage>
        <taxon>Bacteria</taxon>
        <taxon>Pseudomonadati</taxon>
        <taxon>Lentisphaerota</taxon>
        <taxon>Lentisphaeria</taxon>
        <taxon>Victivallales</taxon>
        <taxon>Victivallaceae</taxon>
        <taxon>Victivallis</taxon>
    </lineage>
</organism>
<proteinExistence type="predicted"/>
<dbReference type="GO" id="GO:0003676">
    <property type="term" value="F:nucleic acid binding"/>
    <property type="evidence" value="ECO:0007669"/>
    <property type="project" value="InterPro"/>
</dbReference>
<dbReference type="InterPro" id="IPR036397">
    <property type="entry name" value="RNaseH_sf"/>
</dbReference>
<keyword evidence="3" id="KW-1185">Reference proteome</keyword>
<dbReference type="AlphaFoldDB" id="A0A844G820"/>
<evidence type="ECO:0000259" key="1">
    <source>
        <dbReference type="Pfam" id="PF13683"/>
    </source>
</evidence>
<dbReference type="SUPFAM" id="SSF53098">
    <property type="entry name" value="Ribonuclease H-like"/>
    <property type="match status" value="1"/>
</dbReference>